<dbReference type="SUPFAM" id="SSF54690">
    <property type="entry name" value="Molybdopterin synthase subunit MoaE"/>
    <property type="match status" value="1"/>
</dbReference>
<gene>
    <name evidence="1" type="ORF">ACFSBL_16200</name>
</gene>
<dbReference type="Gene3D" id="3.90.1170.40">
    <property type="entry name" value="Molybdopterin biosynthesis MoaE subunit"/>
    <property type="match status" value="1"/>
</dbReference>
<accession>A0ABD6DMF7</accession>
<dbReference type="NCBIfam" id="NF011061">
    <property type="entry name" value="PRK14493.1"/>
    <property type="match status" value="1"/>
</dbReference>
<keyword evidence="2" id="KW-1185">Reference proteome</keyword>
<evidence type="ECO:0000313" key="2">
    <source>
        <dbReference type="Proteomes" id="UP001597034"/>
    </source>
</evidence>
<sequence length="211" mass="23002">WVAAGTDRTPGEVVDDLAPTHDYCILDDVREATVPGVVLGGVDYGGDALARGETASAVDVDATVTALHDRLPRETLESLVERAKRAPGAELSGAVATFTGRVRSRDDPDDERTTHLEFETYESVAEERMRTIEAELEEREGVHEVVMHHRTGVVAAGEDIVFVVVLAGHRPEAFATVSDGIDRLKDEVPIFKKESTTDGEFWVHEREPGGE</sequence>
<dbReference type="PANTHER" id="PTHR23404">
    <property type="entry name" value="MOLYBDOPTERIN SYNTHASE RELATED"/>
    <property type="match status" value="1"/>
</dbReference>
<dbReference type="AlphaFoldDB" id="A0ABD6DMF7"/>
<evidence type="ECO:0000313" key="1">
    <source>
        <dbReference type="EMBL" id="MFD1647231.1"/>
    </source>
</evidence>
<dbReference type="GO" id="GO:0030366">
    <property type="term" value="F:molybdopterin synthase activity"/>
    <property type="evidence" value="ECO:0007669"/>
    <property type="project" value="UniProtKB-EC"/>
</dbReference>
<dbReference type="RefSeq" id="WP_390293514.1">
    <property type="nucleotide sequence ID" value="NZ_JBHUDO010000003.1"/>
</dbReference>
<proteinExistence type="predicted"/>
<organism evidence="1 2">
    <name type="scientific">Haloarchaeobius litoreus</name>
    <dbReference type="NCBI Taxonomy" id="755306"/>
    <lineage>
        <taxon>Archaea</taxon>
        <taxon>Methanobacteriati</taxon>
        <taxon>Methanobacteriota</taxon>
        <taxon>Stenosarchaea group</taxon>
        <taxon>Halobacteria</taxon>
        <taxon>Halobacteriales</taxon>
        <taxon>Halorubellaceae</taxon>
        <taxon>Haloarchaeobius</taxon>
    </lineage>
</organism>
<dbReference type="EMBL" id="JBHUDO010000003">
    <property type="protein sequence ID" value="MFD1647231.1"/>
    <property type="molecule type" value="Genomic_DNA"/>
</dbReference>
<comment type="caution">
    <text evidence="1">The sequence shown here is derived from an EMBL/GenBank/DDBJ whole genome shotgun (WGS) entry which is preliminary data.</text>
</comment>
<name>A0ABD6DMF7_9EURY</name>
<reference evidence="1 2" key="1">
    <citation type="journal article" date="2019" name="Int. J. Syst. Evol. Microbiol.">
        <title>The Global Catalogue of Microorganisms (GCM) 10K type strain sequencing project: providing services to taxonomists for standard genome sequencing and annotation.</title>
        <authorList>
            <consortium name="The Broad Institute Genomics Platform"/>
            <consortium name="The Broad Institute Genome Sequencing Center for Infectious Disease"/>
            <person name="Wu L."/>
            <person name="Ma J."/>
        </authorList>
    </citation>
    <scope>NUCLEOTIDE SEQUENCE [LARGE SCALE GENOMIC DNA]</scope>
    <source>
        <strain evidence="1 2">CGMCC 1.10390</strain>
    </source>
</reference>
<dbReference type="Pfam" id="PF02391">
    <property type="entry name" value="MoaE"/>
    <property type="match status" value="1"/>
</dbReference>
<dbReference type="Proteomes" id="UP001597034">
    <property type="component" value="Unassembled WGS sequence"/>
</dbReference>
<protein>
    <submittedName>
        <fullName evidence="1">Molybdopterin synthase</fullName>
        <ecNumber evidence="1">2.8.1.12</ecNumber>
    </submittedName>
</protein>
<keyword evidence="1" id="KW-0808">Transferase</keyword>
<feature type="non-terminal residue" evidence="1">
    <location>
        <position position="1"/>
    </location>
</feature>
<dbReference type="CDD" id="cd00756">
    <property type="entry name" value="MoaE"/>
    <property type="match status" value="1"/>
</dbReference>
<dbReference type="InterPro" id="IPR036563">
    <property type="entry name" value="MoaE_sf"/>
</dbReference>
<dbReference type="GO" id="GO:0032324">
    <property type="term" value="P:molybdopterin cofactor biosynthetic process"/>
    <property type="evidence" value="ECO:0007669"/>
    <property type="project" value="UniProtKB-ARBA"/>
</dbReference>
<dbReference type="InterPro" id="IPR003448">
    <property type="entry name" value="Mopterin_biosynth_MoaE"/>
</dbReference>
<dbReference type="EC" id="2.8.1.12" evidence="1"/>